<dbReference type="PANTHER" id="PTHR42085:SF1">
    <property type="entry name" value="F-BOX DOMAIN-CONTAINING PROTEIN"/>
    <property type="match status" value="1"/>
</dbReference>
<dbReference type="Proteomes" id="UP000799753">
    <property type="component" value="Unassembled WGS sequence"/>
</dbReference>
<feature type="compositionally biased region" description="Basic residues" evidence="1">
    <location>
        <begin position="37"/>
        <end position="46"/>
    </location>
</feature>
<organism evidence="2 3">
    <name type="scientific">Massarina eburnea CBS 473.64</name>
    <dbReference type="NCBI Taxonomy" id="1395130"/>
    <lineage>
        <taxon>Eukaryota</taxon>
        <taxon>Fungi</taxon>
        <taxon>Dikarya</taxon>
        <taxon>Ascomycota</taxon>
        <taxon>Pezizomycotina</taxon>
        <taxon>Dothideomycetes</taxon>
        <taxon>Pleosporomycetidae</taxon>
        <taxon>Pleosporales</taxon>
        <taxon>Massarineae</taxon>
        <taxon>Massarinaceae</taxon>
        <taxon>Massarina</taxon>
    </lineage>
</organism>
<keyword evidence="3" id="KW-1185">Reference proteome</keyword>
<sequence length="401" mass="45419">MESRETSSVLSSPTLSSPTLSSSALSSPPKITQYSKKTGRPIRRSAGRVSHKDGYVDSAIIEDGIDEPIETPSEDEDGEPIKQQRKRKRTPSPIPPPLDPVIRDDEPDDLSDDEVGMFQYKAVADRAPITLQFNIPLGFHGPLMVKLDRNLLSQLQPEGTAHNMQPQPSKRRLIANPSSEQQEEKASEQKKIGFTDLPPELRNKVYRHLFVTGPIAIPAGGGLCRSSQFLSTCKLVHSEGCSILYGENKINLSRNRDRRGAFWESVPREIGYTDSRRFLKVIGPENLAYLRDVKLMLEDACPSATPYLNHEQRRYVNDEHIIDILRILGSSKLREFTIAFHGRRALARTDTMILRYLERIQADEVSSSNANWYYPPKIPHSLWQDLKDSMTRSKKLYVKDQ</sequence>
<dbReference type="OrthoDB" id="5372935at2759"/>
<reference evidence="2" key="1">
    <citation type="journal article" date="2020" name="Stud. Mycol.">
        <title>101 Dothideomycetes genomes: a test case for predicting lifestyles and emergence of pathogens.</title>
        <authorList>
            <person name="Haridas S."/>
            <person name="Albert R."/>
            <person name="Binder M."/>
            <person name="Bloem J."/>
            <person name="Labutti K."/>
            <person name="Salamov A."/>
            <person name="Andreopoulos B."/>
            <person name="Baker S."/>
            <person name="Barry K."/>
            <person name="Bills G."/>
            <person name="Bluhm B."/>
            <person name="Cannon C."/>
            <person name="Castanera R."/>
            <person name="Culley D."/>
            <person name="Daum C."/>
            <person name="Ezra D."/>
            <person name="Gonzalez J."/>
            <person name="Henrissat B."/>
            <person name="Kuo A."/>
            <person name="Liang C."/>
            <person name="Lipzen A."/>
            <person name="Lutzoni F."/>
            <person name="Magnuson J."/>
            <person name="Mondo S."/>
            <person name="Nolan M."/>
            <person name="Ohm R."/>
            <person name="Pangilinan J."/>
            <person name="Park H.-J."/>
            <person name="Ramirez L."/>
            <person name="Alfaro M."/>
            <person name="Sun H."/>
            <person name="Tritt A."/>
            <person name="Yoshinaga Y."/>
            <person name="Zwiers L.-H."/>
            <person name="Turgeon B."/>
            <person name="Goodwin S."/>
            <person name="Spatafora J."/>
            <person name="Crous P."/>
            <person name="Grigoriev I."/>
        </authorList>
    </citation>
    <scope>NUCLEOTIDE SEQUENCE</scope>
    <source>
        <strain evidence="2">CBS 473.64</strain>
    </source>
</reference>
<name>A0A6A6RXL0_9PLEO</name>
<feature type="compositionally biased region" description="Acidic residues" evidence="1">
    <location>
        <begin position="63"/>
        <end position="78"/>
    </location>
</feature>
<feature type="region of interest" description="Disordered" evidence="1">
    <location>
        <begin position="1"/>
        <end position="112"/>
    </location>
</feature>
<protein>
    <submittedName>
        <fullName evidence="2">Uncharacterized protein</fullName>
    </submittedName>
</protein>
<accession>A0A6A6RXL0</accession>
<feature type="compositionally biased region" description="Low complexity" evidence="1">
    <location>
        <begin position="1"/>
        <end position="29"/>
    </location>
</feature>
<evidence type="ECO:0000256" key="1">
    <source>
        <dbReference type="SAM" id="MobiDB-lite"/>
    </source>
</evidence>
<dbReference type="PANTHER" id="PTHR42085">
    <property type="entry name" value="F-BOX DOMAIN-CONTAINING PROTEIN"/>
    <property type="match status" value="1"/>
</dbReference>
<proteinExistence type="predicted"/>
<evidence type="ECO:0000313" key="2">
    <source>
        <dbReference type="EMBL" id="KAF2640276.1"/>
    </source>
</evidence>
<gene>
    <name evidence="2" type="ORF">P280DRAFT_452908</name>
</gene>
<dbReference type="InterPro" id="IPR038883">
    <property type="entry name" value="AN11006-like"/>
</dbReference>
<dbReference type="AlphaFoldDB" id="A0A6A6RXL0"/>
<evidence type="ECO:0000313" key="3">
    <source>
        <dbReference type="Proteomes" id="UP000799753"/>
    </source>
</evidence>
<dbReference type="EMBL" id="MU006785">
    <property type="protein sequence ID" value="KAF2640276.1"/>
    <property type="molecule type" value="Genomic_DNA"/>
</dbReference>